<feature type="compositionally biased region" description="Basic residues" evidence="1">
    <location>
        <begin position="173"/>
        <end position="184"/>
    </location>
</feature>
<sequence>MSSNSQLIVRPSSQPGRMYVGDGTKRSLQEQMCMQDCVDIFAAILHAIRQTCTDYGINLNMSYRRQDPIVIACVKEKLLERVAVLREYEDGWPVTFYLRSELKPHHPGHWSCINVTVPRTLKHSIRNRTPERSKIRRARREASLRIHKLYSLPRISQRSPRPKCRSVPSGVRKGTRIRPSGHSRGGHWLRPLAHACNFNSRPGISQTISRRIPQEQVAEQVSNARQIARPADLRQNPSGGVVSGKARSASAAEMSPVKALLDSCLPPADAKRLAHLFASFGIKDLAYLYVLARMRTRDRWLEELRGKGHLTEIQMRVVCEVLDRLSRSGYGPSVVS</sequence>
<protein>
    <submittedName>
        <fullName evidence="2">Uncharacterized protein</fullName>
    </submittedName>
</protein>
<evidence type="ECO:0000313" key="2">
    <source>
        <dbReference type="EMBL" id="TFK86511.1"/>
    </source>
</evidence>
<name>A0A5C3PB99_9APHY</name>
<dbReference type="EMBL" id="ML211196">
    <property type="protein sequence ID" value="TFK86511.1"/>
    <property type="molecule type" value="Genomic_DNA"/>
</dbReference>
<keyword evidence="3" id="KW-1185">Reference proteome</keyword>
<reference evidence="2 3" key="1">
    <citation type="journal article" date="2019" name="Nat. Ecol. Evol.">
        <title>Megaphylogeny resolves global patterns of mushroom evolution.</title>
        <authorList>
            <person name="Varga T."/>
            <person name="Krizsan K."/>
            <person name="Foldi C."/>
            <person name="Dima B."/>
            <person name="Sanchez-Garcia M."/>
            <person name="Sanchez-Ramirez S."/>
            <person name="Szollosi G.J."/>
            <person name="Szarkandi J.G."/>
            <person name="Papp V."/>
            <person name="Albert L."/>
            <person name="Andreopoulos W."/>
            <person name="Angelini C."/>
            <person name="Antonin V."/>
            <person name="Barry K.W."/>
            <person name="Bougher N.L."/>
            <person name="Buchanan P."/>
            <person name="Buyck B."/>
            <person name="Bense V."/>
            <person name="Catcheside P."/>
            <person name="Chovatia M."/>
            <person name="Cooper J."/>
            <person name="Damon W."/>
            <person name="Desjardin D."/>
            <person name="Finy P."/>
            <person name="Geml J."/>
            <person name="Haridas S."/>
            <person name="Hughes K."/>
            <person name="Justo A."/>
            <person name="Karasinski D."/>
            <person name="Kautmanova I."/>
            <person name="Kiss B."/>
            <person name="Kocsube S."/>
            <person name="Kotiranta H."/>
            <person name="LaButti K.M."/>
            <person name="Lechner B.E."/>
            <person name="Liimatainen K."/>
            <person name="Lipzen A."/>
            <person name="Lukacs Z."/>
            <person name="Mihaltcheva S."/>
            <person name="Morgado L.N."/>
            <person name="Niskanen T."/>
            <person name="Noordeloos M.E."/>
            <person name="Ohm R.A."/>
            <person name="Ortiz-Santana B."/>
            <person name="Ovrebo C."/>
            <person name="Racz N."/>
            <person name="Riley R."/>
            <person name="Savchenko A."/>
            <person name="Shiryaev A."/>
            <person name="Soop K."/>
            <person name="Spirin V."/>
            <person name="Szebenyi C."/>
            <person name="Tomsovsky M."/>
            <person name="Tulloss R.E."/>
            <person name="Uehling J."/>
            <person name="Grigoriev I.V."/>
            <person name="Vagvolgyi C."/>
            <person name="Papp T."/>
            <person name="Martin F.M."/>
            <person name="Miettinen O."/>
            <person name="Hibbett D.S."/>
            <person name="Nagy L.G."/>
        </authorList>
    </citation>
    <scope>NUCLEOTIDE SEQUENCE [LARGE SCALE GENOMIC DNA]</scope>
    <source>
        <strain evidence="2 3">HHB13444</strain>
    </source>
</reference>
<gene>
    <name evidence="2" type="ORF">K466DRAFT_149172</name>
</gene>
<proteinExistence type="predicted"/>
<dbReference type="InParanoid" id="A0A5C3PB99"/>
<feature type="compositionally biased region" description="Polar residues" evidence="1">
    <location>
        <begin position="1"/>
        <end position="15"/>
    </location>
</feature>
<dbReference type="AlphaFoldDB" id="A0A5C3PB99"/>
<evidence type="ECO:0000256" key="1">
    <source>
        <dbReference type="SAM" id="MobiDB-lite"/>
    </source>
</evidence>
<feature type="region of interest" description="Disordered" evidence="1">
    <location>
        <begin position="157"/>
        <end position="184"/>
    </location>
</feature>
<evidence type="ECO:0000313" key="3">
    <source>
        <dbReference type="Proteomes" id="UP000308197"/>
    </source>
</evidence>
<organism evidence="2 3">
    <name type="scientific">Polyporus arcularius HHB13444</name>
    <dbReference type="NCBI Taxonomy" id="1314778"/>
    <lineage>
        <taxon>Eukaryota</taxon>
        <taxon>Fungi</taxon>
        <taxon>Dikarya</taxon>
        <taxon>Basidiomycota</taxon>
        <taxon>Agaricomycotina</taxon>
        <taxon>Agaricomycetes</taxon>
        <taxon>Polyporales</taxon>
        <taxon>Polyporaceae</taxon>
        <taxon>Polyporus</taxon>
    </lineage>
</organism>
<dbReference type="Proteomes" id="UP000308197">
    <property type="component" value="Unassembled WGS sequence"/>
</dbReference>
<accession>A0A5C3PB99</accession>
<feature type="region of interest" description="Disordered" evidence="1">
    <location>
        <begin position="1"/>
        <end position="21"/>
    </location>
</feature>